<protein>
    <submittedName>
        <fullName evidence="5">Pirin family protein</fullName>
    </submittedName>
</protein>
<gene>
    <name evidence="5" type="ORF">HCU74_00640</name>
</gene>
<dbReference type="InterPro" id="IPR011051">
    <property type="entry name" value="RmlC_Cupin_sf"/>
</dbReference>
<dbReference type="PANTHER" id="PTHR13903:SF8">
    <property type="entry name" value="PIRIN"/>
    <property type="match status" value="1"/>
</dbReference>
<dbReference type="Proteomes" id="UP000765845">
    <property type="component" value="Unassembled WGS sequence"/>
</dbReference>
<dbReference type="InterPro" id="IPR003829">
    <property type="entry name" value="Pirin_N_dom"/>
</dbReference>
<comment type="similarity">
    <text evidence="1 2">Belongs to the pirin family.</text>
</comment>
<dbReference type="EMBL" id="JAAWWK010000001">
    <property type="protein sequence ID" value="NKI15912.1"/>
    <property type="molecule type" value="Genomic_DNA"/>
</dbReference>
<evidence type="ECO:0000313" key="6">
    <source>
        <dbReference type="Proteomes" id="UP000765845"/>
    </source>
</evidence>
<dbReference type="CDD" id="cd02909">
    <property type="entry name" value="cupin_pirin_N"/>
    <property type="match status" value="1"/>
</dbReference>
<dbReference type="Pfam" id="PF02678">
    <property type="entry name" value="Pirin"/>
    <property type="match status" value="1"/>
</dbReference>
<evidence type="ECO:0000313" key="5">
    <source>
        <dbReference type="EMBL" id="NKI15912.1"/>
    </source>
</evidence>
<organism evidence="5 6">
    <name type="scientific">Spongiibacter thalassae</name>
    <dbReference type="NCBI Taxonomy" id="2721624"/>
    <lineage>
        <taxon>Bacteria</taxon>
        <taxon>Pseudomonadati</taxon>
        <taxon>Pseudomonadota</taxon>
        <taxon>Gammaproteobacteria</taxon>
        <taxon>Cellvibrionales</taxon>
        <taxon>Spongiibacteraceae</taxon>
        <taxon>Spongiibacter</taxon>
    </lineage>
</organism>
<evidence type="ECO:0000256" key="2">
    <source>
        <dbReference type="RuleBase" id="RU003457"/>
    </source>
</evidence>
<sequence length="276" mass="29261">MKIFQAQQTLEGAGFKVARPIPTPVCESVGPFILLDHIGPLVAPAGQSVAAPTHPHAGIETISYFLDGEGFHQDSLGNKATTGPGEVQWMRAGRGIVHDEAPGKSLVERGGRVHAVQLWINMPGASKTSEPVYKSFRQADIPKYVESGVEISVIAGQYAGLTGPLTTLAEPLLMRVSLKANGSTCLILSGIEALGAFVLEGAVTINGTPIAANELAVMGDSERSLEICCTTESELLVLGGHEIRDELVRYGPFVANSAAEMQQTIERFQKGLFGEL</sequence>
<dbReference type="InterPro" id="IPR014710">
    <property type="entry name" value="RmlC-like_jellyroll"/>
</dbReference>
<dbReference type="InterPro" id="IPR008778">
    <property type="entry name" value="Pirin_C_dom"/>
</dbReference>
<dbReference type="SUPFAM" id="SSF51182">
    <property type="entry name" value="RmlC-like cupins"/>
    <property type="match status" value="1"/>
</dbReference>
<accession>A0ABX1GBX4</accession>
<feature type="domain" description="Pirin C-terminal" evidence="4">
    <location>
        <begin position="175"/>
        <end position="274"/>
    </location>
</feature>
<evidence type="ECO:0000259" key="4">
    <source>
        <dbReference type="Pfam" id="PF05726"/>
    </source>
</evidence>
<dbReference type="PANTHER" id="PTHR13903">
    <property type="entry name" value="PIRIN-RELATED"/>
    <property type="match status" value="1"/>
</dbReference>
<dbReference type="PIRSF" id="PIRSF006232">
    <property type="entry name" value="Pirin"/>
    <property type="match status" value="1"/>
</dbReference>
<proteinExistence type="inferred from homology"/>
<feature type="domain" description="Pirin N-terminal" evidence="3">
    <location>
        <begin position="15"/>
        <end position="120"/>
    </location>
</feature>
<name>A0ABX1GBX4_9GAMM</name>
<dbReference type="Gene3D" id="2.60.120.10">
    <property type="entry name" value="Jelly Rolls"/>
    <property type="match status" value="2"/>
</dbReference>
<reference evidence="5 6" key="1">
    <citation type="submission" date="2020-04" db="EMBL/GenBank/DDBJ databases">
        <authorList>
            <person name="Yoon J."/>
        </authorList>
    </citation>
    <scope>NUCLEOTIDE SEQUENCE [LARGE SCALE GENOMIC DNA]</scope>
    <source>
        <strain evidence="5 6">KMU-166</strain>
    </source>
</reference>
<keyword evidence="6" id="KW-1185">Reference proteome</keyword>
<dbReference type="RefSeq" id="WP_168448466.1">
    <property type="nucleotide sequence ID" value="NZ_JAAWWK010000001.1"/>
</dbReference>
<evidence type="ECO:0000259" key="3">
    <source>
        <dbReference type="Pfam" id="PF02678"/>
    </source>
</evidence>
<dbReference type="Pfam" id="PF05726">
    <property type="entry name" value="Pirin_C"/>
    <property type="match status" value="1"/>
</dbReference>
<dbReference type="InterPro" id="IPR012093">
    <property type="entry name" value="Pirin"/>
</dbReference>
<evidence type="ECO:0000256" key="1">
    <source>
        <dbReference type="ARBA" id="ARBA00008416"/>
    </source>
</evidence>
<comment type="caution">
    <text evidence="5">The sequence shown here is derived from an EMBL/GenBank/DDBJ whole genome shotgun (WGS) entry which is preliminary data.</text>
</comment>